<protein>
    <submittedName>
        <fullName evidence="1">Uncharacterized protein</fullName>
    </submittedName>
</protein>
<dbReference type="EMBL" id="QOKV01000029">
    <property type="protein sequence ID" value="KAA0678210.1"/>
    <property type="molecule type" value="Genomic_DNA"/>
</dbReference>
<sequence>MEQIPSILVWHDPDHLPMRQVAKQEGVSITTVWRWVNAMPEMGVRVELPHGPVILLKRKLLEKFLAERATRLARKKVMQRMKQGALQEIREVLAAAE</sequence>
<comment type="caution">
    <text evidence="1">The sequence shown here is derived from an EMBL/GenBank/DDBJ whole genome shotgun (WGS) entry which is preliminary data.</text>
</comment>
<proteinExistence type="predicted"/>
<accession>A0A6L3ASP8</accession>
<evidence type="ECO:0000313" key="2">
    <source>
        <dbReference type="Proteomes" id="UP000476837"/>
    </source>
</evidence>
<dbReference type="AlphaFoldDB" id="A0A6L3ASP8"/>
<organism evidence="1 2">
    <name type="scientific">Azospirillum brasilense</name>
    <dbReference type="NCBI Taxonomy" id="192"/>
    <lineage>
        <taxon>Bacteria</taxon>
        <taxon>Pseudomonadati</taxon>
        <taxon>Pseudomonadota</taxon>
        <taxon>Alphaproteobacteria</taxon>
        <taxon>Rhodospirillales</taxon>
        <taxon>Azospirillaceae</taxon>
        <taxon>Azospirillum</taxon>
    </lineage>
</organism>
<dbReference type="Proteomes" id="UP000476837">
    <property type="component" value="Unassembled WGS sequence"/>
</dbReference>
<reference evidence="1 2" key="1">
    <citation type="submission" date="2018-07" db="EMBL/GenBank/DDBJ databases">
        <title>Genome sequence of Roseomonas fauriae ATCC 49958.</title>
        <authorList>
            <person name="Sant'Anna F.H."/>
            <person name="Baldani J.I."/>
            <person name="Zilli J.E."/>
            <person name="Reis V.M."/>
            <person name="Hartmann A."/>
            <person name="Cruz L."/>
            <person name="de Souza E.M."/>
            <person name="de Oliveira Pedrosa F."/>
            <person name="Passaglia L.M.P."/>
        </authorList>
    </citation>
    <scope>NUCLEOTIDE SEQUENCE [LARGE SCALE GENOMIC DNA]</scope>
    <source>
        <strain evidence="1 2">ATCC 49958</strain>
    </source>
</reference>
<name>A0A6L3ASP8_AZOBR</name>
<evidence type="ECO:0000313" key="1">
    <source>
        <dbReference type="EMBL" id="KAA0678210.1"/>
    </source>
</evidence>
<gene>
    <name evidence="1" type="ORF">DS837_28245</name>
</gene>